<name>A0ABU5C5N4_9BACI</name>
<organism evidence="1 2">
    <name type="scientific">Tigheibacillus halophilus</name>
    <dbReference type="NCBI Taxonomy" id="361280"/>
    <lineage>
        <taxon>Bacteria</taxon>
        <taxon>Bacillati</taxon>
        <taxon>Bacillota</taxon>
        <taxon>Bacilli</taxon>
        <taxon>Bacillales</taxon>
        <taxon>Bacillaceae</taxon>
        <taxon>Tigheibacillus</taxon>
    </lineage>
</organism>
<dbReference type="SUPFAM" id="SSF100950">
    <property type="entry name" value="NagB/RpiA/CoA transferase-like"/>
    <property type="match status" value="1"/>
</dbReference>
<dbReference type="InterPro" id="IPR004547">
    <property type="entry name" value="Glucosamine6P_isomerase"/>
</dbReference>
<comment type="caution">
    <text evidence="1">The sequence shown here is derived from an EMBL/GenBank/DDBJ whole genome shotgun (WGS) entry which is preliminary data.</text>
</comment>
<evidence type="ECO:0008006" key="3">
    <source>
        <dbReference type="Google" id="ProtNLM"/>
    </source>
</evidence>
<protein>
    <recommendedName>
        <fullName evidence="3">Glucosamine-6-phosphate deaminase</fullName>
    </recommendedName>
</protein>
<accession>A0ABU5C5N4</accession>
<keyword evidence="2" id="KW-1185">Reference proteome</keyword>
<evidence type="ECO:0000313" key="1">
    <source>
        <dbReference type="EMBL" id="MDY0394534.1"/>
    </source>
</evidence>
<dbReference type="PANTHER" id="PTHR11280:SF5">
    <property type="entry name" value="GLUCOSAMINE-6-PHOSPHATE ISOMERASE"/>
    <property type="match status" value="1"/>
</dbReference>
<gene>
    <name evidence="1" type="ORF">RWE15_08880</name>
</gene>
<dbReference type="EMBL" id="JAWDIP010000003">
    <property type="protein sequence ID" value="MDY0394534.1"/>
    <property type="molecule type" value="Genomic_DNA"/>
</dbReference>
<sequence length="100" mass="11585">MKTIFVKDYDEMSKKGFEFMKEVLESKERPVLSMTTGGTPRGVFKLFVEEVQNGLDISSATIMNLDEYMGPRDAVYTVRTFMYENLYNLISAKPENIFFD</sequence>
<evidence type="ECO:0000313" key="2">
    <source>
        <dbReference type="Proteomes" id="UP001281447"/>
    </source>
</evidence>
<proteinExistence type="predicted"/>
<reference evidence="1 2" key="1">
    <citation type="submission" date="2023-10" db="EMBL/GenBank/DDBJ databases">
        <title>Virgibacillus halophilus 5B73C genome.</title>
        <authorList>
            <person name="Miliotis G."/>
            <person name="Sengupta P."/>
            <person name="Hameed A."/>
            <person name="Chuvochina M."/>
            <person name="Mcdonagh F."/>
            <person name="Simpson A.C."/>
            <person name="Singh N.K."/>
            <person name="Rekha P.D."/>
            <person name="Raman K."/>
            <person name="Hugenholtz P."/>
            <person name="Venkateswaran K."/>
        </authorList>
    </citation>
    <scope>NUCLEOTIDE SEQUENCE [LARGE SCALE GENOMIC DNA]</scope>
    <source>
        <strain evidence="1 2">5B73C</strain>
    </source>
</reference>
<dbReference type="Gene3D" id="3.40.50.1360">
    <property type="match status" value="1"/>
</dbReference>
<dbReference type="InterPro" id="IPR037171">
    <property type="entry name" value="NagB/RpiA_transferase-like"/>
</dbReference>
<dbReference type="Proteomes" id="UP001281447">
    <property type="component" value="Unassembled WGS sequence"/>
</dbReference>
<dbReference type="PANTHER" id="PTHR11280">
    <property type="entry name" value="GLUCOSAMINE-6-PHOSPHATE ISOMERASE"/>
    <property type="match status" value="1"/>
</dbReference>